<accession>A0A0F9NTS0</accession>
<dbReference type="AlphaFoldDB" id="A0A0F9NTS0"/>
<protein>
    <recommendedName>
        <fullName evidence="2">N-acetyl sugar amidotransferase</fullName>
    </recommendedName>
</protein>
<reference evidence="1" key="1">
    <citation type="journal article" date="2015" name="Nature">
        <title>Complex archaea that bridge the gap between prokaryotes and eukaryotes.</title>
        <authorList>
            <person name="Spang A."/>
            <person name="Saw J.H."/>
            <person name="Jorgensen S.L."/>
            <person name="Zaremba-Niedzwiedzka K."/>
            <person name="Martijn J."/>
            <person name="Lind A.E."/>
            <person name="van Eijk R."/>
            <person name="Schleper C."/>
            <person name="Guy L."/>
            <person name="Ettema T.J."/>
        </authorList>
    </citation>
    <scope>NUCLEOTIDE SEQUENCE</scope>
</reference>
<evidence type="ECO:0000313" key="1">
    <source>
        <dbReference type="EMBL" id="KKN15472.1"/>
    </source>
</evidence>
<evidence type="ECO:0008006" key="2">
    <source>
        <dbReference type="Google" id="ProtNLM"/>
    </source>
</evidence>
<comment type="caution">
    <text evidence="1">The sequence shown here is derived from an EMBL/GenBank/DDBJ whole genome shotgun (WGS) entry which is preliminary data.</text>
</comment>
<name>A0A0F9NTS0_9ZZZZ</name>
<sequence>MNEIKMEIKYCKKCVTPNTRPRIEFDEEGICNACRYAEYKKTIDWKAQEEKLRKMVAQYKNEDGYDCIVPVSGGKDSHFQTYYAKEKLGLNPLCITFMPAMPNEIGNKNRRNMIEKLGIDHIAITPDPEVHRKLCRIMLIEHGNAFIPWIQGIYSGVTQIAVEKKIPLMFYGENGELEYGGATQSNASQSIESSEGIQLRVRSSRPNWKEPSEWHEYGFRKNKLLPYIEPSDEEKQKVGVKRLFLGDYVPWNNNYNLHVALNIVGGFNLLERRTVGTFTHGTSIDDDIDEIYLWFLWPKFGFHRASKSASPDIREGKLTRERAVDLVRRYDGEFPWYIFNKILDYLQMTEEEFWDVVAKFVGDKENIQRDEELAISEGIPKSAIPNRIPAWEKVGERKWRHLGTIHGEERILELPIERLDKFSGG</sequence>
<gene>
    <name evidence="1" type="ORF">LCGC14_0985670</name>
</gene>
<proteinExistence type="predicted"/>
<dbReference type="EMBL" id="LAZR01003709">
    <property type="protein sequence ID" value="KKN15472.1"/>
    <property type="molecule type" value="Genomic_DNA"/>
</dbReference>
<dbReference type="Gene3D" id="3.40.50.620">
    <property type="entry name" value="HUPs"/>
    <property type="match status" value="1"/>
</dbReference>
<dbReference type="NCBIfam" id="TIGR03573">
    <property type="entry name" value="WbuX"/>
    <property type="match status" value="1"/>
</dbReference>
<dbReference type="InterPro" id="IPR020022">
    <property type="entry name" value="N-acetyl_sugar_amidoTrfase"/>
</dbReference>
<dbReference type="SUPFAM" id="SSF52402">
    <property type="entry name" value="Adenine nucleotide alpha hydrolases-like"/>
    <property type="match status" value="1"/>
</dbReference>
<dbReference type="InterPro" id="IPR014729">
    <property type="entry name" value="Rossmann-like_a/b/a_fold"/>
</dbReference>
<organism evidence="1">
    <name type="scientific">marine sediment metagenome</name>
    <dbReference type="NCBI Taxonomy" id="412755"/>
    <lineage>
        <taxon>unclassified sequences</taxon>
        <taxon>metagenomes</taxon>
        <taxon>ecological metagenomes</taxon>
    </lineage>
</organism>